<protein>
    <recommendedName>
        <fullName evidence="1">Double Cache domain-containing protein</fullName>
    </recommendedName>
</protein>
<dbReference type="RefSeq" id="WP_004321531.1">
    <property type="nucleotide sequence ID" value="NZ_ACVQ01000023.1"/>
</dbReference>
<evidence type="ECO:0000313" key="2">
    <source>
        <dbReference type="EMBL" id="EET79299.1"/>
    </source>
</evidence>
<dbReference type="InterPro" id="IPR029150">
    <property type="entry name" value="dCache_3"/>
</dbReference>
<evidence type="ECO:0000313" key="3">
    <source>
        <dbReference type="Proteomes" id="UP000003107"/>
    </source>
</evidence>
<reference evidence="2 3" key="1">
    <citation type="submission" date="2009-07" db="EMBL/GenBank/DDBJ databases">
        <authorList>
            <person name="Madupu R."/>
            <person name="Sebastian Y."/>
            <person name="Durkin A.S."/>
            <person name="Torralba M."/>
            <person name="Methe B."/>
            <person name="Sutton G.G."/>
            <person name="Strausberg R.L."/>
            <person name="Nelson K.E."/>
        </authorList>
    </citation>
    <scope>NUCLEOTIDE SEQUENCE [LARGE SCALE GENOMIC DNA]</scope>
    <source>
        <strain evidence="2 3">RM3277</strain>
    </source>
</reference>
<gene>
    <name evidence="2" type="ORF">CAMSH0001_2138</name>
</gene>
<dbReference type="InterPro" id="IPR029151">
    <property type="entry name" value="Sensor-like_sf"/>
</dbReference>
<dbReference type="OrthoDB" id="5362926at2"/>
<accession>C6RH40</accession>
<name>C6RH40_9BACT</name>
<feature type="domain" description="Double Cache" evidence="1">
    <location>
        <begin position="39"/>
        <end position="265"/>
    </location>
</feature>
<dbReference type="EMBL" id="ACVQ01000023">
    <property type="protein sequence ID" value="EET79299.1"/>
    <property type="molecule type" value="Genomic_DNA"/>
</dbReference>
<dbReference type="GeneID" id="60990792"/>
<sequence>MNKKILLTLAIIVVAGVLAVYKARWDEQTQTENIKKFLDFQTQILNKNIEEEKLSAMTVATLLAQNEHVKKCMGQNNRQMCLETLSEFTKTLSKVPIYENAKFHIHTPEMRSFARSWIPMYNDDLTNFRHLLAEAKNGVAAGIEVGRAGVFIRSVAPIFDDKKMLGSIEVLLDFKHLSDFFAQQGLDLFVLLDAGGDSPYQNSSDEGIIDGFHFVNKSYANLNVLPMLKDIKFKSGGFYQTDSHAFTVQPMNDAKGERVGYFVIYFNSDSKERNLAKLGVWFD</sequence>
<organism evidence="2 3">
    <name type="scientific">Campylobacter showae RM3277</name>
    <dbReference type="NCBI Taxonomy" id="553219"/>
    <lineage>
        <taxon>Bacteria</taxon>
        <taxon>Pseudomonadati</taxon>
        <taxon>Campylobacterota</taxon>
        <taxon>Epsilonproteobacteria</taxon>
        <taxon>Campylobacterales</taxon>
        <taxon>Campylobacteraceae</taxon>
        <taxon>Campylobacter</taxon>
    </lineage>
</organism>
<dbReference type="SUPFAM" id="SSF103190">
    <property type="entry name" value="Sensory domain-like"/>
    <property type="match status" value="1"/>
</dbReference>
<evidence type="ECO:0000259" key="1">
    <source>
        <dbReference type="Pfam" id="PF14827"/>
    </source>
</evidence>
<dbReference type="STRING" id="553219.CAMSH0001_2138"/>
<comment type="caution">
    <text evidence="2">The sequence shown here is derived from an EMBL/GenBank/DDBJ whole genome shotgun (WGS) entry which is preliminary data.</text>
</comment>
<keyword evidence="3" id="KW-1185">Reference proteome</keyword>
<dbReference type="eggNOG" id="COG0840">
    <property type="taxonomic scope" value="Bacteria"/>
</dbReference>
<dbReference type="Pfam" id="PF14827">
    <property type="entry name" value="dCache_3"/>
    <property type="match status" value="1"/>
</dbReference>
<dbReference type="AlphaFoldDB" id="C6RH40"/>
<dbReference type="Proteomes" id="UP000003107">
    <property type="component" value="Unassembled WGS sequence"/>
</dbReference>
<proteinExistence type="predicted"/>